<dbReference type="Gene3D" id="1.20.1440.60">
    <property type="entry name" value="23S rRNA-intervening sequence"/>
    <property type="match status" value="1"/>
</dbReference>
<protein>
    <recommendedName>
        <fullName evidence="3">Four helix bundle protein</fullName>
    </recommendedName>
</protein>
<dbReference type="InterPro" id="IPR012657">
    <property type="entry name" value="23S_rRNA-intervening_sequence"/>
</dbReference>
<evidence type="ECO:0008006" key="3">
    <source>
        <dbReference type="Google" id="ProtNLM"/>
    </source>
</evidence>
<comment type="caution">
    <text evidence="1">The sequence shown here is derived from an EMBL/GenBank/DDBJ whole genome shotgun (WGS) entry which is preliminary data.</text>
</comment>
<evidence type="ECO:0000313" key="2">
    <source>
        <dbReference type="Proteomes" id="UP000215215"/>
    </source>
</evidence>
<dbReference type="NCBIfam" id="TIGR02436">
    <property type="entry name" value="four helix bundle protein"/>
    <property type="match status" value="1"/>
</dbReference>
<evidence type="ECO:0000313" key="1">
    <source>
        <dbReference type="EMBL" id="OYD17578.1"/>
    </source>
</evidence>
<dbReference type="SUPFAM" id="SSF158446">
    <property type="entry name" value="IVS-encoded protein-like"/>
    <property type="match status" value="1"/>
</dbReference>
<name>A0A235BZ11_UNCW3</name>
<accession>A0A235BZ11</accession>
<reference evidence="1 2" key="1">
    <citation type="submission" date="2017-07" db="EMBL/GenBank/DDBJ databases">
        <title>Recovery of genomes from metagenomes via a dereplication, aggregation, and scoring strategy.</title>
        <authorList>
            <person name="Sieber C.M."/>
            <person name="Probst A.J."/>
            <person name="Sharrar A."/>
            <person name="Thomas B.C."/>
            <person name="Hess M."/>
            <person name="Tringe S.G."/>
            <person name="Banfield J.F."/>
        </authorList>
    </citation>
    <scope>NUCLEOTIDE SEQUENCE [LARGE SCALE GENOMIC DNA]</scope>
    <source>
        <strain evidence="1">JGI_Cruoil_03_44_89</strain>
    </source>
</reference>
<sequence>MKEYTKRRNINRGYMKLEVWQDAMELFKLTSGIMCGTPNVDFRLRGQILGSAQSIASNIAEGYCRRSINEYLYFLNVALGSSGEVMTRVIGVKLIGQLREKDFESFDELHYKVENKLLALVKSLQAKRSDAV</sequence>
<dbReference type="Pfam" id="PF05635">
    <property type="entry name" value="23S_rRNA_IVP"/>
    <property type="match status" value="1"/>
</dbReference>
<gene>
    <name evidence="1" type="ORF">CH333_00175</name>
</gene>
<dbReference type="PANTHER" id="PTHR38471:SF2">
    <property type="entry name" value="FOUR HELIX BUNDLE PROTEIN"/>
    <property type="match status" value="1"/>
</dbReference>
<organism evidence="1 2">
    <name type="scientific">candidate division WOR-3 bacterium JGI_Cruoil_03_44_89</name>
    <dbReference type="NCBI Taxonomy" id="1973748"/>
    <lineage>
        <taxon>Bacteria</taxon>
        <taxon>Bacteria division WOR-3</taxon>
    </lineage>
</organism>
<dbReference type="Proteomes" id="UP000215215">
    <property type="component" value="Unassembled WGS sequence"/>
</dbReference>
<proteinExistence type="predicted"/>
<dbReference type="EMBL" id="NOZQ01000003">
    <property type="protein sequence ID" value="OYD17578.1"/>
    <property type="molecule type" value="Genomic_DNA"/>
</dbReference>
<dbReference type="AlphaFoldDB" id="A0A235BZ11"/>
<dbReference type="InterPro" id="IPR036583">
    <property type="entry name" value="23S_rRNA_IVS_sf"/>
</dbReference>
<dbReference type="PANTHER" id="PTHR38471">
    <property type="entry name" value="FOUR HELIX BUNDLE PROTEIN"/>
    <property type="match status" value="1"/>
</dbReference>